<evidence type="ECO:0000256" key="1">
    <source>
        <dbReference type="SAM" id="MobiDB-lite"/>
    </source>
</evidence>
<dbReference type="EMBL" id="JAOZYC010000207">
    <property type="protein sequence ID" value="MEB8344069.1"/>
    <property type="molecule type" value="Genomic_DNA"/>
</dbReference>
<dbReference type="Pfam" id="PF04149">
    <property type="entry name" value="DUF397"/>
    <property type="match status" value="1"/>
</dbReference>
<dbReference type="RefSeq" id="WP_326023915.1">
    <property type="nucleotide sequence ID" value="NZ_JAOZYC010000207.1"/>
</dbReference>
<evidence type="ECO:0000259" key="2">
    <source>
        <dbReference type="Pfam" id="PF04149"/>
    </source>
</evidence>
<keyword evidence="4" id="KW-1185">Reference proteome</keyword>
<dbReference type="InterPro" id="IPR007278">
    <property type="entry name" value="DUF397"/>
</dbReference>
<reference evidence="3 4" key="1">
    <citation type="submission" date="2022-10" db="EMBL/GenBank/DDBJ databases">
        <authorList>
            <person name="Xie J."/>
            <person name="Shen N."/>
        </authorList>
    </citation>
    <scope>NUCLEOTIDE SEQUENCE [LARGE SCALE GENOMIC DNA]</scope>
    <source>
        <strain evidence="3 4">YIM65594</strain>
    </source>
</reference>
<name>A0ABU6FJ99_9ACTN</name>
<proteinExistence type="predicted"/>
<dbReference type="Proteomes" id="UP001354931">
    <property type="component" value="Unassembled WGS sequence"/>
</dbReference>
<protein>
    <submittedName>
        <fullName evidence="3">DUF397 domain-containing protein</fullName>
    </submittedName>
</protein>
<gene>
    <name evidence="3" type="ORF">OKJ99_42000</name>
</gene>
<evidence type="ECO:0000313" key="4">
    <source>
        <dbReference type="Proteomes" id="UP001354931"/>
    </source>
</evidence>
<feature type="region of interest" description="Disordered" evidence="1">
    <location>
        <begin position="1"/>
        <end position="27"/>
    </location>
</feature>
<accession>A0ABU6FJ99</accession>
<evidence type="ECO:0000313" key="3">
    <source>
        <dbReference type="EMBL" id="MEB8344069.1"/>
    </source>
</evidence>
<organism evidence="3 4">
    <name type="scientific">Streptomyces endophyticus</name>
    <dbReference type="NCBI Taxonomy" id="714166"/>
    <lineage>
        <taxon>Bacteria</taxon>
        <taxon>Bacillati</taxon>
        <taxon>Actinomycetota</taxon>
        <taxon>Actinomycetes</taxon>
        <taxon>Kitasatosporales</taxon>
        <taxon>Streptomycetaceae</taxon>
        <taxon>Streptomyces</taxon>
    </lineage>
</organism>
<feature type="domain" description="DUF397" evidence="2">
    <location>
        <begin position="14"/>
        <end position="66"/>
    </location>
</feature>
<sequence length="77" mass="8132">MNRKVSTGDGAELDWRKSSYSSNGSEGDCLEVAHAPDTGTVHLRDSKHRAAGPHLAVSGTAWAGFLGLRDLRPTQAG</sequence>
<comment type="caution">
    <text evidence="3">The sequence shown here is derived from an EMBL/GenBank/DDBJ whole genome shotgun (WGS) entry which is preliminary data.</text>
</comment>